<dbReference type="PRINTS" id="PR00792">
    <property type="entry name" value="PEPSIN"/>
</dbReference>
<dbReference type="EMBL" id="JARKIE010000244">
    <property type="protein sequence ID" value="KAJ7662301.1"/>
    <property type="molecule type" value="Genomic_DNA"/>
</dbReference>
<dbReference type="InterPro" id="IPR021109">
    <property type="entry name" value="Peptidase_aspartic_dom_sf"/>
</dbReference>
<dbReference type="InterPro" id="IPR034164">
    <property type="entry name" value="Pepsin-like_dom"/>
</dbReference>
<dbReference type="Gene3D" id="2.40.70.10">
    <property type="entry name" value="Acid Proteases"/>
    <property type="match status" value="2"/>
</dbReference>
<evidence type="ECO:0000256" key="4">
    <source>
        <dbReference type="RuleBase" id="RU000454"/>
    </source>
</evidence>
<dbReference type="PANTHER" id="PTHR47966">
    <property type="entry name" value="BETA-SITE APP-CLEAVING ENZYME, ISOFORM A-RELATED"/>
    <property type="match status" value="1"/>
</dbReference>
<keyword evidence="4" id="KW-0645">Protease</keyword>
<reference evidence="6" key="1">
    <citation type="submission" date="2023-03" db="EMBL/GenBank/DDBJ databases">
        <title>Massive genome expansion in bonnet fungi (Mycena s.s.) driven by repeated elements and novel gene families across ecological guilds.</title>
        <authorList>
            <consortium name="Lawrence Berkeley National Laboratory"/>
            <person name="Harder C.B."/>
            <person name="Miyauchi S."/>
            <person name="Viragh M."/>
            <person name="Kuo A."/>
            <person name="Thoen E."/>
            <person name="Andreopoulos B."/>
            <person name="Lu D."/>
            <person name="Skrede I."/>
            <person name="Drula E."/>
            <person name="Henrissat B."/>
            <person name="Morin E."/>
            <person name="Kohler A."/>
            <person name="Barry K."/>
            <person name="LaButti K."/>
            <person name="Morin E."/>
            <person name="Salamov A."/>
            <person name="Lipzen A."/>
            <person name="Mereny Z."/>
            <person name="Hegedus B."/>
            <person name="Baldrian P."/>
            <person name="Stursova M."/>
            <person name="Weitz H."/>
            <person name="Taylor A."/>
            <person name="Grigoriev I.V."/>
            <person name="Nagy L.G."/>
            <person name="Martin F."/>
            <person name="Kauserud H."/>
        </authorList>
    </citation>
    <scope>NUCLEOTIDE SEQUENCE</scope>
    <source>
        <strain evidence="6">CBHHK067</strain>
    </source>
</reference>
<keyword evidence="7" id="KW-1185">Reference proteome</keyword>
<dbReference type="PANTHER" id="PTHR47966:SF51">
    <property type="entry name" value="BETA-SITE APP-CLEAVING ENZYME, ISOFORM A-RELATED"/>
    <property type="match status" value="1"/>
</dbReference>
<dbReference type="InterPro" id="IPR001461">
    <property type="entry name" value="Aspartic_peptidase_A1"/>
</dbReference>
<name>A0AAD7CTK5_MYCRO</name>
<evidence type="ECO:0000313" key="6">
    <source>
        <dbReference type="EMBL" id="KAJ7662301.1"/>
    </source>
</evidence>
<feature type="domain" description="Peptidase A1" evidence="5">
    <location>
        <begin position="54"/>
        <end position="358"/>
    </location>
</feature>
<evidence type="ECO:0000256" key="3">
    <source>
        <dbReference type="PIRSR" id="PIRSR601461-2"/>
    </source>
</evidence>
<feature type="non-terminal residue" evidence="6">
    <location>
        <position position="375"/>
    </location>
</feature>
<evidence type="ECO:0000313" key="7">
    <source>
        <dbReference type="Proteomes" id="UP001221757"/>
    </source>
</evidence>
<feature type="disulfide bond" evidence="3">
    <location>
        <begin position="279"/>
        <end position="319"/>
    </location>
</feature>
<organism evidence="6 7">
    <name type="scientific">Mycena rosella</name>
    <name type="common">Pink bonnet</name>
    <name type="synonym">Agaricus rosellus</name>
    <dbReference type="NCBI Taxonomy" id="1033263"/>
    <lineage>
        <taxon>Eukaryota</taxon>
        <taxon>Fungi</taxon>
        <taxon>Dikarya</taxon>
        <taxon>Basidiomycota</taxon>
        <taxon>Agaricomycotina</taxon>
        <taxon>Agaricomycetes</taxon>
        <taxon>Agaricomycetidae</taxon>
        <taxon>Agaricales</taxon>
        <taxon>Marasmiineae</taxon>
        <taxon>Mycenaceae</taxon>
        <taxon>Mycena</taxon>
    </lineage>
</organism>
<dbReference type="PROSITE" id="PS51767">
    <property type="entry name" value="PEPTIDASE_A1"/>
    <property type="match status" value="1"/>
</dbReference>
<gene>
    <name evidence="6" type="ORF">B0H17DRAFT_1093786</name>
</gene>
<protein>
    <submittedName>
        <fullName evidence="6">Aspartic peptidase domain-containing protein</fullName>
    </submittedName>
</protein>
<evidence type="ECO:0000259" key="5">
    <source>
        <dbReference type="PROSITE" id="PS51767"/>
    </source>
</evidence>
<dbReference type="Pfam" id="PF00026">
    <property type="entry name" value="Asp"/>
    <property type="match status" value="2"/>
</dbReference>
<evidence type="ECO:0000256" key="1">
    <source>
        <dbReference type="ARBA" id="ARBA00007447"/>
    </source>
</evidence>
<dbReference type="GO" id="GO:0006508">
    <property type="term" value="P:proteolysis"/>
    <property type="evidence" value="ECO:0007669"/>
    <property type="project" value="UniProtKB-KW"/>
</dbReference>
<dbReference type="PROSITE" id="PS00141">
    <property type="entry name" value="ASP_PROTEASE"/>
    <property type="match status" value="1"/>
</dbReference>
<dbReference type="InterPro" id="IPR033121">
    <property type="entry name" value="PEPTIDASE_A1"/>
</dbReference>
<proteinExistence type="inferred from homology"/>
<comment type="similarity">
    <text evidence="1 4">Belongs to the peptidase A1 family.</text>
</comment>
<comment type="caution">
    <text evidence="6">The sequence shown here is derived from an EMBL/GenBank/DDBJ whole genome shotgun (WGS) entry which is preliminary data.</text>
</comment>
<dbReference type="AlphaFoldDB" id="A0AAD7CTK5"/>
<dbReference type="CDD" id="cd05471">
    <property type="entry name" value="pepsin_like"/>
    <property type="match status" value="1"/>
</dbReference>
<keyword evidence="2 4" id="KW-0064">Aspartyl protease</keyword>
<keyword evidence="3" id="KW-1015">Disulfide bond</keyword>
<dbReference type="SUPFAM" id="SSF50630">
    <property type="entry name" value="Acid proteases"/>
    <property type="match status" value="1"/>
</dbReference>
<dbReference type="InterPro" id="IPR001969">
    <property type="entry name" value="Aspartic_peptidase_AS"/>
</dbReference>
<dbReference type="Proteomes" id="UP001221757">
    <property type="component" value="Unassembled WGS sequence"/>
</dbReference>
<dbReference type="GO" id="GO:0004190">
    <property type="term" value="F:aspartic-type endopeptidase activity"/>
    <property type="evidence" value="ECO:0007669"/>
    <property type="project" value="UniProtKB-KW"/>
</dbReference>
<accession>A0AAD7CTK5</accession>
<sequence>MWLSSACPSLAVVIRATPNPATAHNARSGHSQMKAALVAAVNASGTLENVPGRYVTTITLNGRDFRVAIDTGSSDLWVVAPPDFQYDSSGAQPVQINYGGGPVNGTTGFTSMQLGNYSVSQQAFMNATFVGVSGIVDLGLDGLMGMAFNNLAASDITQILGPQSSPSPQPFLFNIFDQTPNVDNFIGISLSRTGDLEGSADASFTINELDDDYATVSSAPQLPLFPGTNGRWSILVDAISVDGVGIPIGSVVPNAPNGSLIPGASVAVQDDQMLFVIPCNSTSIVTVTIGGLPYPFHPLDLSDIYTPVDNGDGQNYTACISSISSSPGNPEFDALFGDTFMRNVYSVFNFGSSIANSPTPAASMQLLSQTDPARG</sequence>
<evidence type="ECO:0000256" key="2">
    <source>
        <dbReference type="ARBA" id="ARBA00022750"/>
    </source>
</evidence>
<keyword evidence="4" id="KW-0378">Hydrolase</keyword>